<keyword evidence="1" id="KW-0472">Membrane</keyword>
<accession>A0ABW3SD31</accession>
<feature type="transmembrane region" description="Helical" evidence="1">
    <location>
        <begin position="234"/>
        <end position="257"/>
    </location>
</feature>
<keyword evidence="1" id="KW-1133">Transmembrane helix</keyword>
<dbReference type="RefSeq" id="WP_240269650.1">
    <property type="nucleotide sequence ID" value="NZ_JAKSXN010000029.1"/>
</dbReference>
<keyword evidence="3" id="KW-1185">Reference proteome</keyword>
<protein>
    <submittedName>
        <fullName evidence="2">ABC transporter permease subunit</fullName>
    </submittedName>
</protein>
<dbReference type="Pfam" id="PF12679">
    <property type="entry name" value="ABC2_membrane_2"/>
    <property type="match status" value="1"/>
</dbReference>
<feature type="transmembrane region" description="Helical" evidence="1">
    <location>
        <begin position="156"/>
        <end position="181"/>
    </location>
</feature>
<evidence type="ECO:0000256" key="1">
    <source>
        <dbReference type="SAM" id="Phobius"/>
    </source>
</evidence>
<comment type="caution">
    <text evidence="2">The sequence shown here is derived from an EMBL/GenBank/DDBJ whole genome shotgun (WGS) entry which is preliminary data.</text>
</comment>
<dbReference type="PANTHER" id="PTHR43471:SF12">
    <property type="entry name" value="HYPOTHETICAL MEMBRANE PROTEIN, CONSERVED"/>
    <property type="match status" value="1"/>
</dbReference>
<gene>
    <name evidence="2" type="ORF">ACFQ2Z_13940</name>
</gene>
<evidence type="ECO:0000313" key="3">
    <source>
        <dbReference type="Proteomes" id="UP001597211"/>
    </source>
</evidence>
<feature type="transmembrane region" description="Helical" evidence="1">
    <location>
        <begin position="67"/>
        <end position="95"/>
    </location>
</feature>
<proteinExistence type="predicted"/>
<dbReference type="EMBL" id="JBHTKZ010000026">
    <property type="protein sequence ID" value="MFD1182463.1"/>
    <property type="molecule type" value="Genomic_DNA"/>
</dbReference>
<dbReference type="PANTHER" id="PTHR43471">
    <property type="entry name" value="ABC TRANSPORTER PERMEASE"/>
    <property type="match status" value="1"/>
</dbReference>
<dbReference type="Proteomes" id="UP001597211">
    <property type="component" value="Unassembled WGS sequence"/>
</dbReference>
<sequence length="264" mass="28627">MNIFWRELKAHRRGLIIWSVCLFLLVVSGMSKYSAYSAGGASSEVFDTMPRTMKALLGMGSFDVTQMAGFFAMLFLYIELTVAIHAVLLGSGIIAKEERDKTVEFLMAKPVSRGSVITAKLFAALVQVILLNVVTLASSLVMVSAYNKGEDITGEILQFMASMLLVQLIFLSLGTALSALLKRPKTSGSIATGILLGCFVISKITDLADHLDALNVLSPFKYFSYERIVNGEGIHAGIAALSLLLVAVLVVSTYAAYRKRELNV</sequence>
<feature type="transmembrane region" description="Helical" evidence="1">
    <location>
        <begin position="188"/>
        <end position="205"/>
    </location>
</feature>
<name>A0ABW3SD31_9BACL</name>
<evidence type="ECO:0000313" key="2">
    <source>
        <dbReference type="EMBL" id="MFD1182463.1"/>
    </source>
</evidence>
<reference evidence="3" key="1">
    <citation type="journal article" date="2019" name="Int. J. Syst. Evol. Microbiol.">
        <title>The Global Catalogue of Microorganisms (GCM) 10K type strain sequencing project: providing services to taxonomists for standard genome sequencing and annotation.</title>
        <authorList>
            <consortium name="The Broad Institute Genomics Platform"/>
            <consortium name="The Broad Institute Genome Sequencing Center for Infectious Disease"/>
            <person name="Wu L."/>
            <person name="Ma J."/>
        </authorList>
    </citation>
    <scope>NUCLEOTIDE SEQUENCE [LARGE SCALE GENOMIC DNA]</scope>
    <source>
        <strain evidence="3">CCUG 48216</strain>
    </source>
</reference>
<organism evidence="2 3">
    <name type="scientific">Paenibacillus timonensis</name>
    <dbReference type="NCBI Taxonomy" id="225915"/>
    <lineage>
        <taxon>Bacteria</taxon>
        <taxon>Bacillati</taxon>
        <taxon>Bacillota</taxon>
        <taxon>Bacilli</taxon>
        <taxon>Bacillales</taxon>
        <taxon>Paenibacillaceae</taxon>
        <taxon>Paenibacillus</taxon>
    </lineage>
</organism>
<keyword evidence="1" id="KW-0812">Transmembrane</keyword>
<feature type="transmembrane region" description="Helical" evidence="1">
    <location>
        <begin position="116"/>
        <end position="144"/>
    </location>
</feature>